<feature type="signal peptide" evidence="1">
    <location>
        <begin position="1"/>
        <end position="20"/>
    </location>
</feature>
<dbReference type="EMBL" id="JALZ01000005">
    <property type="protein sequence ID" value="ETX15411.1"/>
    <property type="molecule type" value="Genomic_DNA"/>
</dbReference>
<dbReference type="AlphaFoldDB" id="X7EJT5"/>
<dbReference type="Proteomes" id="UP000022447">
    <property type="component" value="Unassembled WGS sequence"/>
</dbReference>
<keyword evidence="3" id="KW-1185">Reference proteome</keyword>
<dbReference type="GO" id="GO:0019867">
    <property type="term" value="C:outer membrane"/>
    <property type="evidence" value="ECO:0007669"/>
    <property type="project" value="InterPro"/>
</dbReference>
<dbReference type="Pfam" id="PF04390">
    <property type="entry name" value="LptE"/>
    <property type="match status" value="1"/>
</dbReference>
<gene>
    <name evidence="2" type="ORF">OCH239_16440</name>
</gene>
<feature type="chain" id="PRO_5004978402" description="LPS-assembly lipoprotein" evidence="1">
    <location>
        <begin position="21"/>
        <end position="162"/>
    </location>
</feature>
<proteinExistence type="predicted"/>
<protein>
    <recommendedName>
        <fullName evidence="4">LPS-assembly lipoprotein</fullName>
    </recommendedName>
</protein>
<dbReference type="GO" id="GO:0043165">
    <property type="term" value="P:Gram-negative-bacterium-type cell outer membrane assembly"/>
    <property type="evidence" value="ECO:0007669"/>
    <property type="project" value="InterPro"/>
</dbReference>
<dbReference type="STRING" id="1449350.OCH239_16440"/>
<evidence type="ECO:0000313" key="2">
    <source>
        <dbReference type="EMBL" id="ETX15411.1"/>
    </source>
</evidence>
<dbReference type="eggNOG" id="COG5468">
    <property type="taxonomic scope" value="Bacteria"/>
</dbReference>
<dbReference type="Gene3D" id="3.30.160.150">
    <property type="entry name" value="Lipoprotein like domain"/>
    <property type="match status" value="1"/>
</dbReference>
<accession>X7EJT5</accession>
<sequence length="162" mass="17252">MSWCDRRTLLWALAALPACGFTPAYGPSGSASRLQGQLALSDPEGEPGYLLNRRIEDRLGYAPGGTYRLYTDITTNQTDLGTTSTGATTRYRIIGSVGIRLTDTATGQVLLSDTVDSFTSYSATGSSVATLASERDALERLMTILADRIVDRLILAAGNLPA</sequence>
<evidence type="ECO:0000313" key="3">
    <source>
        <dbReference type="Proteomes" id="UP000022447"/>
    </source>
</evidence>
<comment type="caution">
    <text evidence="2">The sequence shown here is derived from an EMBL/GenBank/DDBJ whole genome shotgun (WGS) entry which is preliminary data.</text>
</comment>
<organism evidence="2 3">
    <name type="scientific">Roseivivax halodurans JCM 10272</name>
    <dbReference type="NCBI Taxonomy" id="1449350"/>
    <lineage>
        <taxon>Bacteria</taxon>
        <taxon>Pseudomonadati</taxon>
        <taxon>Pseudomonadota</taxon>
        <taxon>Alphaproteobacteria</taxon>
        <taxon>Rhodobacterales</taxon>
        <taxon>Roseobacteraceae</taxon>
        <taxon>Roseivivax</taxon>
    </lineage>
</organism>
<dbReference type="RefSeq" id="WP_037260223.1">
    <property type="nucleotide sequence ID" value="NZ_JALZ01000005.1"/>
</dbReference>
<dbReference type="InterPro" id="IPR007485">
    <property type="entry name" value="LPS_assembly_LptE"/>
</dbReference>
<evidence type="ECO:0008006" key="4">
    <source>
        <dbReference type="Google" id="ProtNLM"/>
    </source>
</evidence>
<dbReference type="OrthoDB" id="7629596at2"/>
<reference evidence="2 3" key="1">
    <citation type="submission" date="2014-01" db="EMBL/GenBank/DDBJ databases">
        <title>Roseivivax halodurans JCM 10272 Genome Sequencing.</title>
        <authorList>
            <person name="Lai Q."/>
            <person name="Li G."/>
            <person name="Shao Z."/>
        </authorList>
    </citation>
    <scope>NUCLEOTIDE SEQUENCE [LARGE SCALE GENOMIC DNA]</scope>
    <source>
        <strain evidence="2 3">JCM 10272</strain>
    </source>
</reference>
<name>X7EJT5_9RHOB</name>
<keyword evidence="1" id="KW-0732">Signal</keyword>
<evidence type="ECO:0000256" key="1">
    <source>
        <dbReference type="SAM" id="SignalP"/>
    </source>
</evidence>